<evidence type="ECO:0000256" key="1">
    <source>
        <dbReference type="SAM" id="Phobius"/>
    </source>
</evidence>
<reference evidence="2 3" key="1">
    <citation type="journal article" date="2014" name="Genome Biol. Evol.">
        <title>The secreted proteins of Achlya hypogyna and Thraustotheca clavata identify the ancestral oomycete secretome and reveal gene acquisitions by horizontal gene transfer.</title>
        <authorList>
            <person name="Misner I."/>
            <person name="Blouin N."/>
            <person name="Leonard G."/>
            <person name="Richards T.A."/>
            <person name="Lane C.E."/>
        </authorList>
    </citation>
    <scope>NUCLEOTIDE SEQUENCE [LARGE SCALE GENOMIC DNA]</scope>
    <source>
        <strain evidence="2 3">ATCC 34112</strain>
    </source>
</reference>
<dbReference type="Pfam" id="PF13637">
    <property type="entry name" value="Ank_4"/>
    <property type="match status" value="1"/>
</dbReference>
<dbReference type="InterPro" id="IPR036770">
    <property type="entry name" value="Ankyrin_rpt-contain_sf"/>
</dbReference>
<dbReference type="PANTHER" id="PTHR46586:SF3">
    <property type="entry name" value="ANKYRIN REPEAT-CONTAINING PROTEIN"/>
    <property type="match status" value="1"/>
</dbReference>
<keyword evidence="1" id="KW-1133">Transmembrane helix</keyword>
<accession>A0A1V9YN70</accession>
<keyword evidence="1" id="KW-0812">Transmembrane</keyword>
<name>A0A1V9YN70_9STRA</name>
<protein>
    <recommendedName>
        <fullName evidence="4">Ankyrin repeat</fullName>
    </recommendedName>
</protein>
<evidence type="ECO:0000313" key="2">
    <source>
        <dbReference type="EMBL" id="OQR87208.1"/>
    </source>
</evidence>
<dbReference type="SUPFAM" id="SSF48403">
    <property type="entry name" value="Ankyrin repeat"/>
    <property type="match status" value="1"/>
</dbReference>
<gene>
    <name evidence="2" type="ORF">THRCLA_22927</name>
</gene>
<keyword evidence="1" id="KW-0472">Membrane</keyword>
<organism evidence="2 3">
    <name type="scientific">Thraustotheca clavata</name>
    <dbReference type="NCBI Taxonomy" id="74557"/>
    <lineage>
        <taxon>Eukaryota</taxon>
        <taxon>Sar</taxon>
        <taxon>Stramenopiles</taxon>
        <taxon>Oomycota</taxon>
        <taxon>Saprolegniomycetes</taxon>
        <taxon>Saprolegniales</taxon>
        <taxon>Achlyaceae</taxon>
        <taxon>Thraustotheca</taxon>
    </lineage>
</organism>
<dbReference type="Proteomes" id="UP000243217">
    <property type="component" value="Unassembled WGS sequence"/>
</dbReference>
<dbReference type="InterPro" id="IPR052050">
    <property type="entry name" value="SecEffector_AnkRepeat"/>
</dbReference>
<evidence type="ECO:0000313" key="3">
    <source>
        <dbReference type="Proteomes" id="UP000243217"/>
    </source>
</evidence>
<dbReference type="EMBL" id="JNBS01003436">
    <property type="protein sequence ID" value="OQR87208.1"/>
    <property type="molecule type" value="Genomic_DNA"/>
</dbReference>
<dbReference type="Gene3D" id="1.25.40.20">
    <property type="entry name" value="Ankyrin repeat-containing domain"/>
    <property type="match status" value="1"/>
</dbReference>
<dbReference type="STRING" id="74557.A0A1V9YN70"/>
<keyword evidence="3" id="KW-1185">Reference proteome</keyword>
<feature type="transmembrane region" description="Helical" evidence="1">
    <location>
        <begin position="77"/>
        <end position="99"/>
    </location>
</feature>
<dbReference type="PANTHER" id="PTHR46586">
    <property type="entry name" value="ANKYRIN REPEAT-CONTAINING PROTEIN"/>
    <property type="match status" value="1"/>
</dbReference>
<dbReference type="InterPro" id="IPR002110">
    <property type="entry name" value="Ankyrin_rpt"/>
</dbReference>
<sequence>MWLDELHIILRNPTSLAKMAITRGLLLLLTYLFEEYGHFSESRIEDSINCAARWGHLDVIKGCIKTELKEVLHQLEMALSAVVTWILLFIWKIIALLAFSKVMTLAARQGIMNTIKFLNEERQVEANIDAMYEAANYGYLDIVKYLHESYSDVCSSDAVDAAAENGHVHIIEYLYENWSRALLHQRPGFDPVDGVSKYIEKAIKLEFWKYSSTFMKMVLIDAMYYSWTRQHKVGNLGIIKYFQELHIDDICSKMQWILQQRGYLDIVQYLHENRSEGCTQNAMKAAAENGHLNCEISS</sequence>
<comment type="caution">
    <text evidence="2">The sequence shown here is derived from an EMBL/GenBank/DDBJ whole genome shotgun (WGS) entry which is preliminary data.</text>
</comment>
<proteinExistence type="predicted"/>
<evidence type="ECO:0008006" key="4">
    <source>
        <dbReference type="Google" id="ProtNLM"/>
    </source>
</evidence>
<dbReference type="AlphaFoldDB" id="A0A1V9YN70"/>